<dbReference type="InterPro" id="IPR000577">
    <property type="entry name" value="Carb_kinase_FGGY"/>
</dbReference>
<dbReference type="CDD" id="cd07804">
    <property type="entry name" value="ASKHA_NBD_FGGY_RrXK-like"/>
    <property type="match status" value="1"/>
</dbReference>
<dbReference type="PIRSF" id="PIRSF000538">
    <property type="entry name" value="GlpK"/>
    <property type="match status" value="1"/>
</dbReference>
<feature type="domain" description="Carbohydrate kinase FGGY C-terminal" evidence="7">
    <location>
        <begin position="277"/>
        <end position="452"/>
    </location>
</feature>
<dbReference type="InterPro" id="IPR018483">
    <property type="entry name" value="Carb_kinase_FGGY_CS"/>
</dbReference>
<accession>A0A6H2EM19</accession>
<evidence type="ECO:0000259" key="6">
    <source>
        <dbReference type="Pfam" id="PF00370"/>
    </source>
</evidence>
<evidence type="ECO:0000259" key="7">
    <source>
        <dbReference type="Pfam" id="PF02782"/>
    </source>
</evidence>
<evidence type="ECO:0000313" key="9">
    <source>
        <dbReference type="Proteomes" id="UP000502298"/>
    </source>
</evidence>
<dbReference type="Gene3D" id="3.30.420.40">
    <property type="match status" value="2"/>
</dbReference>
<dbReference type="SUPFAM" id="SSF53067">
    <property type="entry name" value="Actin-like ATPase domain"/>
    <property type="match status" value="2"/>
</dbReference>
<feature type="domain" description="Carbohydrate kinase FGGY N-terminal" evidence="6">
    <location>
        <begin position="6"/>
        <end position="257"/>
    </location>
</feature>
<dbReference type="RefSeq" id="WP_168918051.1">
    <property type="nucleotide sequence ID" value="NZ_CP050804.1"/>
</dbReference>
<proteinExistence type="inferred from homology"/>
<dbReference type="InterPro" id="IPR043129">
    <property type="entry name" value="ATPase_NBD"/>
</dbReference>
<evidence type="ECO:0000256" key="2">
    <source>
        <dbReference type="ARBA" id="ARBA00022629"/>
    </source>
</evidence>
<dbReference type="PANTHER" id="PTHR43095">
    <property type="entry name" value="SUGAR KINASE"/>
    <property type="match status" value="1"/>
</dbReference>
<dbReference type="EMBL" id="CP050804">
    <property type="protein sequence ID" value="QJC22120.1"/>
    <property type="molecule type" value="Genomic_DNA"/>
</dbReference>
<dbReference type="AlphaFoldDB" id="A0A6H2EM19"/>
<dbReference type="PANTHER" id="PTHR43095:SF5">
    <property type="entry name" value="XYLULOSE KINASE"/>
    <property type="match status" value="1"/>
</dbReference>
<dbReference type="KEGG" id="arca:HC352_06090"/>
<evidence type="ECO:0000256" key="5">
    <source>
        <dbReference type="RuleBase" id="RU003733"/>
    </source>
</evidence>
<evidence type="ECO:0000313" key="8">
    <source>
        <dbReference type="EMBL" id="QJC22120.1"/>
    </source>
</evidence>
<dbReference type="InterPro" id="IPR018484">
    <property type="entry name" value="FGGY_N"/>
</dbReference>
<keyword evidence="4 5" id="KW-0418">Kinase</keyword>
<dbReference type="InterPro" id="IPR050406">
    <property type="entry name" value="FGGY_Carb_Kinase"/>
</dbReference>
<name>A0A6H2EM19_9ACTO</name>
<dbReference type="Proteomes" id="UP000502298">
    <property type="component" value="Chromosome"/>
</dbReference>
<dbReference type="GO" id="GO:0016301">
    <property type="term" value="F:kinase activity"/>
    <property type="evidence" value="ECO:0007669"/>
    <property type="project" value="UniProtKB-KW"/>
</dbReference>
<dbReference type="Pfam" id="PF00370">
    <property type="entry name" value="FGGY_N"/>
    <property type="match status" value="1"/>
</dbReference>
<reference evidence="8 9" key="1">
    <citation type="submission" date="2020-03" db="EMBL/GenBank/DDBJ databases">
        <title>Complete genome of Arcanobacterium buesumensis sp. nov. strain 2701.</title>
        <authorList>
            <person name="Borowiak M."/>
            <person name="Alssahen M."/>
            <person name="Laemmler C."/>
            <person name="Malorny B."/>
            <person name="Hassan A."/>
            <person name="Prenger-Berninghoff E."/>
            <person name="Ploetz M."/>
            <person name="Abdulmawjood A."/>
        </authorList>
    </citation>
    <scope>NUCLEOTIDE SEQUENCE [LARGE SCALE GENOMIC DNA]</scope>
    <source>
        <strain evidence="8 9">2701</strain>
    </source>
</reference>
<comment type="similarity">
    <text evidence="1 5">Belongs to the FGGY kinase family.</text>
</comment>
<dbReference type="GO" id="GO:0016773">
    <property type="term" value="F:phosphotransferase activity, alcohol group as acceptor"/>
    <property type="evidence" value="ECO:0007669"/>
    <property type="project" value="InterPro"/>
</dbReference>
<gene>
    <name evidence="8" type="ORF">HC352_06090</name>
</gene>
<dbReference type="PROSITE" id="PS00445">
    <property type="entry name" value="FGGY_KINASES_2"/>
    <property type="match status" value="1"/>
</dbReference>
<keyword evidence="2" id="KW-0859">Xylose metabolism</keyword>
<dbReference type="GO" id="GO:0042732">
    <property type="term" value="P:D-xylose metabolic process"/>
    <property type="evidence" value="ECO:0007669"/>
    <property type="project" value="UniProtKB-KW"/>
</dbReference>
<keyword evidence="9" id="KW-1185">Reference proteome</keyword>
<organism evidence="8 9">
    <name type="scientific">Arcanobacterium buesumense</name>
    <dbReference type="NCBI Taxonomy" id="2722751"/>
    <lineage>
        <taxon>Bacteria</taxon>
        <taxon>Bacillati</taxon>
        <taxon>Actinomycetota</taxon>
        <taxon>Actinomycetes</taxon>
        <taxon>Actinomycetales</taxon>
        <taxon>Actinomycetaceae</taxon>
        <taxon>Arcanobacterium</taxon>
    </lineage>
</organism>
<dbReference type="Pfam" id="PF02782">
    <property type="entry name" value="FGGY_C"/>
    <property type="match status" value="1"/>
</dbReference>
<keyword evidence="3 5" id="KW-0808">Transferase</keyword>
<dbReference type="InterPro" id="IPR018485">
    <property type="entry name" value="FGGY_C"/>
</dbReference>
<evidence type="ECO:0000256" key="3">
    <source>
        <dbReference type="ARBA" id="ARBA00022679"/>
    </source>
</evidence>
<keyword evidence="2" id="KW-0119">Carbohydrate metabolism</keyword>
<sequence>MNNVLTLGIDIGTGATKAVLCDHMGAIVAQAVHPNTMSLPRPGFAEMDAVTDWWGSVLHVCRHIVNSDGYADIAKGEAKLGALCVSGLGPALVTTVSESSTHKDPDAPLHKAILYGIDTRAEKQIQEQNQILGREAILARCGKTLSSQSLGPKIAWVRDNYPEVSPDSPWYSSHSYIVKRLTGQWVLDHHTASQCDPLYDVQKQDWAYDWAERILPGLHLPKLLWPGELAGQITACAADETGLPEGTQVLAGTIDAWAEAYSAGVSAPGDLMLMYGSTMFMVQVLAAPTVSPALWTTSGVVPHSHTLAAGMATSGSVTTWFQGLCGGIDFKTLIDEAKSIAPGADGLVLLPYFAGERTPLYDPDARGMVVGLTLRHQRGHIFRAVYEGIAFGIRQIIEELEMSAGRPARILAVGGGTQGRLWAQIVSDVCSIEQIIPDVTVGASYGDALLAAQYLGSVSQKDTWVKESQVVKPNVDITSIYDELYNIYLDSYLANKTIMHRLSAIQNM</sequence>
<evidence type="ECO:0000256" key="4">
    <source>
        <dbReference type="ARBA" id="ARBA00022777"/>
    </source>
</evidence>
<protein>
    <submittedName>
        <fullName evidence="8">Sugar kinase</fullName>
    </submittedName>
</protein>
<evidence type="ECO:0000256" key="1">
    <source>
        <dbReference type="ARBA" id="ARBA00009156"/>
    </source>
</evidence>